<dbReference type="AlphaFoldDB" id="A0A7S3PW02"/>
<sequence>MQLLFDEWRDMIQTRTLYYPANEMNESTPIHRTISLMSHAYMIVCTDKKDKFIHTHASALCPINATSIHLPNYRTSRHLQSIKALKISLHCSPVLQGTFYPPI</sequence>
<proteinExistence type="predicted"/>
<name>A0A7S3PW02_9STRA</name>
<protein>
    <submittedName>
        <fullName evidence="1">Uncharacterized protein</fullName>
    </submittedName>
</protein>
<dbReference type="EMBL" id="HBIO01003356">
    <property type="protein sequence ID" value="CAE0457453.1"/>
    <property type="molecule type" value="Transcribed_RNA"/>
</dbReference>
<organism evidence="1">
    <name type="scientific">Chaetoceros debilis</name>
    <dbReference type="NCBI Taxonomy" id="122233"/>
    <lineage>
        <taxon>Eukaryota</taxon>
        <taxon>Sar</taxon>
        <taxon>Stramenopiles</taxon>
        <taxon>Ochrophyta</taxon>
        <taxon>Bacillariophyta</taxon>
        <taxon>Coscinodiscophyceae</taxon>
        <taxon>Chaetocerotophycidae</taxon>
        <taxon>Chaetocerotales</taxon>
        <taxon>Chaetocerotaceae</taxon>
        <taxon>Chaetoceros</taxon>
    </lineage>
</organism>
<gene>
    <name evidence="1" type="ORF">CDEB00056_LOCUS2294</name>
</gene>
<accession>A0A7S3PW02</accession>
<reference evidence="1" key="1">
    <citation type="submission" date="2021-01" db="EMBL/GenBank/DDBJ databases">
        <authorList>
            <person name="Corre E."/>
            <person name="Pelletier E."/>
            <person name="Niang G."/>
            <person name="Scheremetjew M."/>
            <person name="Finn R."/>
            <person name="Kale V."/>
            <person name="Holt S."/>
            <person name="Cochrane G."/>
            <person name="Meng A."/>
            <person name="Brown T."/>
            <person name="Cohen L."/>
        </authorList>
    </citation>
    <scope>NUCLEOTIDE SEQUENCE</scope>
    <source>
        <strain evidence="1">MM31A-1</strain>
    </source>
</reference>
<evidence type="ECO:0000313" key="1">
    <source>
        <dbReference type="EMBL" id="CAE0457453.1"/>
    </source>
</evidence>